<reference evidence="1 2" key="1">
    <citation type="submission" date="2023-11" db="EMBL/GenBank/DDBJ databases">
        <title>MicrobeMod: A computational toolkit for identifying prokaryotic methylation and restriction-modification with nanopore sequencing.</title>
        <authorList>
            <person name="Crits-Christoph A."/>
            <person name="Kang S.C."/>
            <person name="Lee H."/>
            <person name="Ostrov N."/>
        </authorList>
    </citation>
    <scope>NUCLEOTIDE SEQUENCE [LARGE SCALE GENOMIC DNA]</scope>
    <source>
        <strain evidence="1 2">ATCC BAA-2732</strain>
    </source>
</reference>
<gene>
    <name evidence="1" type="ORF">SIL79_03915</name>
</gene>
<protein>
    <recommendedName>
        <fullName evidence="3">DUF4123 domain-containing protein</fullName>
    </recommendedName>
</protein>
<comment type="caution">
    <text evidence="1">The sequence shown here is derived from an EMBL/GenBank/DDBJ whole genome shotgun (WGS) entry which is preliminary data.</text>
</comment>
<evidence type="ECO:0000313" key="2">
    <source>
        <dbReference type="Proteomes" id="UP001272773"/>
    </source>
</evidence>
<dbReference type="RefSeq" id="WP_162206524.1">
    <property type="nucleotide sequence ID" value="NZ_JAWXXR010000001.1"/>
</dbReference>
<dbReference type="EMBL" id="JAWXXR010000001">
    <property type="protein sequence ID" value="MDX6015520.1"/>
    <property type="molecule type" value="Genomic_DNA"/>
</dbReference>
<organism evidence="1 2">
    <name type="scientific">Shewanella indica</name>
    <dbReference type="NCBI Taxonomy" id="768528"/>
    <lineage>
        <taxon>Bacteria</taxon>
        <taxon>Pseudomonadati</taxon>
        <taxon>Pseudomonadota</taxon>
        <taxon>Gammaproteobacteria</taxon>
        <taxon>Alteromonadales</taxon>
        <taxon>Shewanellaceae</taxon>
        <taxon>Shewanella</taxon>
    </lineage>
</organism>
<dbReference type="Proteomes" id="UP001272773">
    <property type="component" value="Unassembled WGS sequence"/>
</dbReference>
<proteinExistence type="predicted"/>
<evidence type="ECO:0000313" key="1">
    <source>
        <dbReference type="EMBL" id="MDX6015520.1"/>
    </source>
</evidence>
<evidence type="ECO:0008006" key="3">
    <source>
        <dbReference type="Google" id="ProtNLM"/>
    </source>
</evidence>
<keyword evidence="2" id="KW-1185">Reference proteome</keyword>
<dbReference type="GeneID" id="88622625"/>
<sequence length="634" mass="71304">MSFTSSPVGDGKLIYIDADNGCPCLYLYEAADTGSGYRLIWSTDFPMAEGTMQVSDCFHGVPGREQSCVIWDQQGCLYLVDLARRQQEFLAHTGMEYLKVAVLSDGRTLASLGENDRRCCYDLMLWHWLEDRDLSPSAAMQLNDEVDNQGSPWAEVDATGLPDSMGLSFTDRLYAGPDNSLILHCHRSRRRRSQAWQFLLRLDPMAVVGNDLVGSNPVGSDPVGNNISQVQWQGRYSELLQVAAMPLPNPPGNEALWECALALDSERGELTLPAMELSRVADAETEALAYQLQRIDLRLGREIGRFCVRQYTCEQLADDADMLLAPADVDNLDWQEALGRFWLQLDDIAYCDDEAALWLGWHGGATRKVSLDGQWRSPLYLPDGEDDLYDEEGMKLLGKGALLTDWHYLWRVNSNVNPNPTLDLASQMNQAPAAMDASFAVQLQQTEWSSFHAQAQEQDTVPPLLGFSRIEVRDLQSASARLEVLDKLVLRALTDFESLKSGKDLRLGFYDAAESWDEARFFEAVAFQLEGRNYMARLLGLFIANERLHYSYSDPHISKPALADCALQLGLAGSQYLPLVAQYLNCIDVDHELFFQQDGNLDTLLGKYADTPDGEDFNRRLPYEMSRQDEDDYQ</sequence>
<name>A0ABU4QB98_9GAMM</name>
<accession>A0ABU4QB98</accession>